<dbReference type="OrthoDB" id="5500345at2"/>
<proteinExistence type="predicted"/>
<name>A0A4V6WQK0_9BACT</name>
<feature type="domain" description="Putative zinc-finger" evidence="2">
    <location>
        <begin position="9"/>
        <end position="37"/>
    </location>
</feature>
<dbReference type="AlphaFoldDB" id="A0A4V6WQK0"/>
<evidence type="ECO:0000313" key="4">
    <source>
        <dbReference type="Proteomes" id="UP000309215"/>
    </source>
</evidence>
<keyword evidence="1" id="KW-1133">Transmembrane helix</keyword>
<gene>
    <name evidence="3" type="ORF">E8A74_42810</name>
</gene>
<dbReference type="EMBL" id="SSMQ01000075">
    <property type="protein sequence ID" value="TKC98070.1"/>
    <property type="molecule type" value="Genomic_DNA"/>
</dbReference>
<dbReference type="InterPro" id="IPR041916">
    <property type="entry name" value="Anti_sigma_zinc_sf"/>
</dbReference>
<protein>
    <submittedName>
        <fullName evidence="3">Anti-sigma factor</fullName>
    </submittedName>
</protein>
<reference evidence="3 4" key="1">
    <citation type="submission" date="2019-04" db="EMBL/GenBank/DDBJ databases">
        <authorList>
            <person name="Li Y."/>
            <person name="Wang J."/>
        </authorList>
    </citation>
    <scope>NUCLEOTIDE SEQUENCE [LARGE SCALE GENOMIC DNA]</scope>
    <source>
        <strain evidence="3 4">DSM 14668</strain>
    </source>
</reference>
<dbReference type="InterPro" id="IPR027383">
    <property type="entry name" value="Znf_put"/>
</dbReference>
<comment type="caution">
    <text evidence="3">The sequence shown here is derived from an EMBL/GenBank/DDBJ whole genome shotgun (WGS) entry which is preliminary data.</text>
</comment>
<evidence type="ECO:0000313" key="3">
    <source>
        <dbReference type="EMBL" id="TKC98070.1"/>
    </source>
</evidence>
<keyword evidence="4" id="KW-1185">Reference proteome</keyword>
<dbReference type="Proteomes" id="UP000309215">
    <property type="component" value="Unassembled WGS sequence"/>
</dbReference>
<keyword evidence="1" id="KW-0812">Transmembrane</keyword>
<accession>A0A4V6WQK0</accession>
<feature type="transmembrane region" description="Helical" evidence="1">
    <location>
        <begin position="79"/>
        <end position="98"/>
    </location>
</feature>
<evidence type="ECO:0000259" key="2">
    <source>
        <dbReference type="Pfam" id="PF13490"/>
    </source>
</evidence>
<evidence type="ECO:0000256" key="1">
    <source>
        <dbReference type="SAM" id="Phobius"/>
    </source>
</evidence>
<organism evidence="3 4">
    <name type="scientific">Polyangium fumosum</name>
    <dbReference type="NCBI Taxonomy" id="889272"/>
    <lineage>
        <taxon>Bacteria</taxon>
        <taxon>Pseudomonadati</taxon>
        <taxon>Myxococcota</taxon>
        <taxon>Polyangia</taxon>
        <taxon>Polyangiales</taxon>
        <taxon>Polyangiaceae</taxon>
        <taxon>Polyangium</taxon>
    </lineage>
</organism>
<sequence>MARCDEFDNVSAWHDGEVNPMEARRIEAHLASCAVCRETADVLAQTRHSLRRSARADVPARVVQKTKSLDTPARPRRRLAVAALLVAASLGVGAVLLLSRGGIAQAMADELVSHHLRGFAREKPCELDSSDPAVLARWLEQRLGYAVVVPSMPGAKLLGARLCQLEGDRTAALMYMQDDKPVTVFVPRPGSSAAVAAESLSRGEVRCARAPLRNRICAKTTQQPMLAVAETSETTLAAALEAP</sequence>
<dbReference type="Pfam" id="PF13490">
    <property type="entry name" value="zf-HC2"/>
    <property type="match status" value="1"/>
</dbReference>
<dbReference type="Gene3D" id="1.10.10.1320">
    <property type="entry name" value="Anti-sigma factor, zinc-finger domain"/>
    <property type="match status" value="1"/>
</dbReference>
<keyword evidence="1" id="KW-0472">Membrane</keyword>